<evidence type="ECO:0000313" key="2">
    <source>
        <dbReference type="Proteomes" id="UP000315908"/>
    </source>
</evidence>
<comment type="caution">
    <text evidence="1">The sequence shown here is derived from an EMBL/GenBank/DDBJ whole genome shotgun (WGS) entry which is preliminary data.</text>
</comment>
<protein>
    <recommendedName>
        <fullName evidence="3">MobA protein</fullName>
    </recommendedName>
</protein>
<dbReference type="Pfam" id="PF19514">
    <property type="entry name" value="MobC_2"/>
    <property type="match status" value="1"/>
</dbReference>
<dbReference type="NCBIfam" id="NF041324">
    <property type="entry name" value="Bacteroid_MobA"/>
    <property type="match status" value="1"/>
</dbReference>
<gene>
    <name evidence="1" type="ORF">IQ31_02290</name>
</gene>
<evidence type="ECO:0008006" key="3">
    <source>
        <dbReference type="Google" id="ProtNLM"/>
    </source>
</evidence>
<sequence length="184" mass="21417">MNFVPQNDLPLQGADKYPPKSGFGKIEIDNWLTRGSIFKRIIMEENRKQKQKNVGRKPKINPSTHRHVFRLTNEENAKLLSLFEASGMNNKAKFIITLIFNRELKMVKIDKDALDYHSKLSALFSQFRAVGVNYNQIVKVLYRNFSEKKAAAYLFKLEKQTAEMALLCQQVIKLTQEFEAKYLK</sequence>
<organism evidence="1 2">
    <name type="scientific">Sphingobacterium siyangense</name>
    <dbReference type="NCBI Taxonomy" id="459529"/>
    <lineage>
        <taxon>Bacteria</taxon>
        <taxon>Pseudomonadati</taxon>
        <taxon>Bacteroidota</taxon>
        <taxon>Sphingobacteriia</taxon>
        <taxon>Sphingobacteriales</taxon>
        <taxon>Sphingobacteriaceae</taxon>
        <taxon>Sphingobacterium</taxon>
    </lineage>
</organism>
<dbReference type="EMBL" id="VLKR01000010">
    <property type="protein sequence ID" value="TWI20335.1"/>
    <property type="molecule type" value="Genomic_DNA"/>
</dbReference>
<dbReference type="AlphaFoldDB" id="A0A562MK80"/>
<evidence type="ECO:0000313" key="1">
    <source>
        <dbReference type="EMBL" id="TWI20335.1"/>
    </source>
</evidence>
<dbReference type="InterPro" id="IPR045788">
    <property type="entry name" value="MobC_2"/>
</dbReference>
<proteinExistence type="predicted"/>
<name>A0A562MK80_9SPHI</name>
<dbReference type="Proteomes" id="UP000315908">
    <property type="component" value="Unassembled WGS sequence"/>
</dbReference>
<accession>A0A562MK80</accession>
<reference evidence="1 2" key="1">
    <citation type="journal article" date="2015" name="Stand. Genomic Sci.">
        <title>Genomic Encyclopedia of Bacterial and Archaeal Type Strains, Phase III: the genomes of soil and plant-associated and newly described type strains.</title>
        <authorList>
            <person name="Whitman W.B."/>
            <person name="Woyke T."/>
            <person name="Klenk H.P."/>
            <person name="Zhou Y."/>
            <person name="Lilburn T.G."/>
            <person name="Beck B.J."/>
            <person name="De Vos P."/>
            <person name="Vandamme P."/>
            <person name="Eisen J.A."/>
            <person name="Garrity G."/>
            <person name="Hugenholtz P."/>
            <person name="Kyrpides N.C."/>
        </authorList>
    </citation>
    <scope>NUCLEOTIDE SEQUENCE [LARGE SCALE GENOMIC DNA]</scope>
    <source>
        <strain evidence="1 2">CGMCC 1.6855</strain>
    </source>
</reference>